<sequence length="703" mass="79064">VKGLKPEHGPGASAHDNLVKEYDKAASMAKTRFRKGEDMESGTDNSKVVWFLTWWVLDTKLGLIQQAQRLTGVTPQVSQGSVEQYNNIFTDKEIQKVKNKAKQLGVGEGNDRGVSFRGIFPDDSSASFVQALIHFLGTHGISDKIRAMPLKPNMPPLEAMDEWKQIEDDWLQALKDDERSIPHHGQMYRLRGEDEIATGGDPEEATWKADFNTFIEFPDGSAWFNLNREFCKDEGKSMGHCGNTAGHKTDDTILSYRTPNPHKPGYFTPHLTFIYNEHTHMIGEMKGYGNQKPNKKYHEVIKTLILDDRIKGIAGGGYLPEENFSVWDLDDAPELVKKKPLLTGDNLLKYVQMVGIDDTLTELVHAKMGEGARFVPLPTVGRGPDMVRLTDEYPNFFQLIEKEFSDAPYVHMLGAAMEGGTWGLGSGQYDFEQQAIDLSEDDDMEERTNYFVEDNTDPIINQIIIDELVHYSDGAPMDSIWDTLQEYGGEFSDWLNTSLLDASRTGWLEGIIGALLDHAIRTIEDTSSGYMGIGGKDVELEVAMRAPGRPDLEENTCSIQARIDEVLDVITTAEEHNEELGWDWWTPYAVEHEGGEEWDDDWKSDIHWNNSKAMQEFNTSIDNAPKLHTGETFREKYDRLATETNESIEEDCGPKGKRKVFDLAKILTNTNSNKAHAKLHKVCARLGLSGDQCHAITSKAGYT</sequence>
<feature type="non-terminal residue" evidence="1">
    <location>
        <position position="1"/>
    </location>
</feature>
<protein>
    <submittedName>
        <fullName evidence="1">Uncharacterized protein</fullName>
    </submittedName>
</protein>
<dbReference type="AlphaFoldDB" id="A0A381YU27"/>
<reference evidence="1" key="1">
    <citation type="submission" date="2018-05" db="EMBL/GenBank/DDBJ databases">
        <authorList>
            <person name="Lanie J.A."/>
            <person name="Ng W.-L."/>
            <person name="Kazmierczak K.M."/>
            <person name="Andrzejewski T.M."/>
            <person name="Davidsen T.M."/>
            <person name="Wayne K.J."/>
            <person name="Tettelin H."/>
            <person name="Glass J.I."/>
            <person name="Rusch D."/>
            <person name="Podicherti R."/>
            <person name="Tsui H.-C.T."/>
            <person name="Winkler M.E."/>
        </authorList>
    </citation>
    <scope>NUCLEOTIDE SEQUENCE</scope>
</reference>
<organism evidence="1">
    <name type="scientific">marine metagenome</name>
    <dbReference type="NCBI Taxonomy" id="408172"/>
    <lineage>
        <taxon>unclassified sequences</taxon>
        <taxon>metagenomes</taxon>
        <taxon>ecological metagenomes</taxon>
    </lineage>
</organism>
<dbReference type="EMBL" id="UINC01018971">
    <property type="protein sequence ID" value="SVA80063.1"/>
    <property type="molecule type" value="Genomic_DNA"/>
</dbReference>
<gene>
    <name evidence="1" type="ORF">METZ01_LOCUS132917</name>
</gene>
<name>A0A381YU27_9ZZZZ</name>
<proteinExistence type="predicted"/>
<accession>A0A381YU27</accession>
<evidence type="ECO:0000313" key="1">
    <source>
        <dbReference type="EMBL" id="SVA80063.1"/>
    </source>
</evidence>